<feature type="repeat" description="TPR" evidence="1">
    <location>
        <begin position="36"/>
        <end position="69"/>
    </location>
</feature>
<dbReference type="EMBL" id="CASHTH010003838">
    <property type="protein sequence ID" value="CAI8050198.1"/>
    <property type="molecule type" value="Genomic_DNA"/>
</dbReference>
<accession>A0AA35X998</accession>
<evidence type="ECO:0000256" key="1">
    <source>
        <dbReference type="PROSITE-ProRule" id="PRU00339"/>
    </source>
</evidence>
<dbReference type="SUPFAM" id="SSF48452">
    <property type="entry name" value="TPR-like"/>
    <property type="match status" value="1"/>
</dbReference>
<gene>
    <name evidence="2" type="ORF">GBAR_LOCUS27598</name>
</gene>
<dbReference type="Proteomes" id="UP001174909">
    <property type="component" value="Unassembled WGS sequence"/>
</dbReference>
<comment type="caution">
    <text evidence="2">The sequence shown here is derived from an EMBL/GenBank/DDBJ whole genome shotgun (WGS) entry which is preliminary data.</text>
</comment>
<organism evidence="2 3">
    <name type="scientific">Geodia barretti</name>
    <name type="common">Barrett's horny sponge</name>
    <dbReference type="NCBI Taxonomy" id="519541"/>
    <lineage>
        <taxon>Eukaryota</taxon>
        <taxon>Metazoa</taxon>
        <taxon>Porifera</taxon>
        <taxon>Demospongiae</taxon>
        <taxon>Heteroscleromorpha</taxon>
        <taxon>Tetractinellida</taxon>
        <taxon>Astrophorina</taxon>
        <taxon>Geodiidae</taxon>
        <taxon>Geodia</taxon>
    </lineage>
</organism>
<dbReference type="Gene3D" id="1.25.40.10">
    <property type="entry name" value="Tetratricopeptide repeat domain"/>
    <property type="match status" value="1"/>
</dbReference>
<dbReference type="PROSITE" id="PS50005">
    <property type="entry name" value="TPR"/>
    <property type="match status" value="1"/>
</dbReference>
<keyword evidence="3" id="KW-1185">Reference proteome</keyword>
<protein>
    <submittedName>
        <fullName evidence="2">Uncharacterized protein</fullName>
    </submittedName>
</protein>
<keyword evidence="1" id="KW-0802">TPR repeat</keyword>
<dbReference type="InterPro" id="IPR019734">
    <property type="entry name" value="TPR_rpt"/>
</dbReference>
<feature type="non-terminal residue" evidence="2">
    <location>
        <position position="70"/>
    </location>
</feature>
<proteinExistence type="predicted"/>
<sequence>YGELGNVIKTNTSRLKEATNLFSQAVSLETTSSMKAHWKMVAGECYIQMRDHQSAMNQFQSAVAIEPGLC</sequence>
<dbReference type="InterPro" id="IPR011990">
    <property type="entry name" value="TPR-like_helical_dom_sf"/>
</dbReference>
<dbReference type="AlphaFoldDB" id="A0AA35X998"/>
<evidence type="ECO:0000313" key="2">
    <source>
        <dbReference type="EMBL" id="CAI8050198.1"/>
    </source>
</evidence>
<evidence type="ECO:0000313" key="3">
    <source>
        <dbReference type="Proteomes" id="UP001174909"/>
    </source>
</evidence>
<name>A0AA35X998_GEOBA</name>
<reference evidence="2" key="1">
    <citation type="submission" date="2023-03" db="EMBL/GenBank/DDBJ databases">
        <authorList>
            <person name="Steffen K."/>
            <person name="Cardenas P."/>
        </authorList>
    </citation>
    <scope>NUCLEOTIDE SEQUENCE</scope>
</reference>